<proteinExistence type="predicted"/>
<feature type="compositionally biased region" description="Polar residues" evidence="1">
    <location>
        <begin position="32"/>
        <end position="41"/>
    </location>
</feature>
<evidence type="ECO:0000313" key="2">
    <source>
        <dbReference type="EMBL" id="KAL3781174.1"/>
    </source>
</evidence>
<feature type="compositionally biased region" description="Basic and acidic residues" evidence="1">
    <location>
        <begin position="43"/>
        <end position="53"/>
    </location>
</feature>
<protein>
    <submittedName>
        <fullName evidence="2">Uncharacterized protein</fullName>
    </submittedName>
</protein>
<sequence length="89" mass="9881">MALRTSGREISQLYEMLEEVHANTEAHFPQMLHSSSANQGLRKTKDVDGKGRCCEAPQFRPPGVALDDGSRVAFVARVNMTLIHFCHPS</sequence>
<keyword evidence="3" id="KW-1185">Reference proteome</keyword>
<comment type="caution">
    <text evidence="2">The sequence shown here is derived from an EMBL/GenBank/DDBJ whole genome shotgun (WGS) entry which is preliminary data.</text>
</comment>
<dbReference type="AlphaFoldDB" id="A0ABD3NZM4"/>
<reference evidence="2 3" key="1">
    <citation type="journal article" date="2020" name="G3 (Bethesda)">
        <title>Improved Reference Genome for Cyclotella cryptica CCMP332, a Model for Cell Wall Morphogenesis, Salinity Adaptation, and Lipid Production in Diatoms (Bacillariophyta).</title>
        <authorList>
            <person name="Roberts W.R."/>
            <person name="Downey K.M."/>
            <person name="Ruck E.C."/>
            <person name="Traller J.C."/>
            <person name="Alverson A.J."/>
        </authorList>
    </citation>
    <scope>NUCLEOTIDE SEQUENCE [LARGE SCALE GENOMIC DNA]</scope>
    <source>
        <strain evidence="2 3">CCMP332</strain>
    </source>
</reference>
<accession>A0ABD3NZM4</accession>
<gene>
    <name evidence="2" type="ORF">HJC23_008076</name>
</gene>
<organism evidence="2 3">
    <name type="scientific">Cyclotella cryptica</name>
    <dbReference type="NCBI Taxonomy" id="29204"/>
    <lineage>
        <taxon>Eukaryota</taxon>
        <taxon>Sar</taxon>
        <taxon>Stramenopiles</taxon>
        <taxon>Ochrophyta</taxon>
        <taxon>Bacillariophyta</taxon>
        <taxon>Coscinodiscophyceae</taxon>
        <taxon>Thalassiosirophycidae</taxon>
        <taxon>Stephanodiscales</taxon>
        <taxon>Stephanodiscaceae</taxon>
        <taxon>Cyclotella</taxon>
    </lineage>
</organism>
<feature type="region of interest" description="Disordered" evidence="1">
    <location>
        <begin position="31"/>
        <end position="53"/>
    </location>
</feature>
<dbReference type="Proteomes" id="UP001516023">
    <property type="component" value="Unassembled WGS sequence"/>
</dbReference>
<dbReference type="EMBL" id="JABMIG020000325">
    <property type="protein sequence ID" value="KAL3781174.1"/>
    <property type="molecule type" value="Genomic_DNA"/>
</dbReference>
<evidence type="ECO:0000256" key="1">
    <source>
        <dbReference type="SAM" id="MobiDB-lite"/>
    </source>
</evidence>
<name>A0ABD3NZM4_9STRA</name>
<evidence type="ECO:0000313" key="3">
    <source>
        <dbReference type="Proteomes" id="UP001516023"/>
    </source>
</evidence>